<dbReference type="InterPro" id="IPR036866">
    <property type="entry name" value="RibonucZ/Hydroxyglut_hydro"/>
</dbReference>
<dbReference type="GO" id="GO:0010181">
    <property type="term" value="F:FMN binding"/>
    <property type="evidence" value="ECO:0007669"/>
    <property type="project" value="InterPro"/>
</dbReference>
<dbReference type="Gene3D" id="3.40.50.360">
    <property type="match status" value="1"/>
</dbReference>
<evidence type="ECO:0000256" key="1">
    <source>
        <dbReference type="ARBA" id="ARBA00007121"/>
    </source>
</evidence>
<dbReference type="Pfam" id="PF19583">
    <property type="entry name" value="ODP"/>
    <property type="match status" value="1"/>
</dbReference>
<dbReference type="GO" id="GO:0009055">
    <property type="term" value="F:electron transfer activity"/>
    <property type="evidence" value="ECO:0007669"/>
    <property type="project" value="InterPro"/>
</dbReference>
<dbReference type="Gene3D" id="3.60.15.10">
    <property type="entry name" value="Ribonuclease Z/Hydroxyacylglutathione hydrolase-like"/>
    <property type="match status" value="1"/>
</dbReference>
<dbReference type="PANTHER" id="PTHR43717:SF1">
    <property type="entry name" value="ANAEROBIC NITRIC OXIDE REDUCTASE FLAVORUBREDOXIN"/>
    <property type="match status" value="1"/>
</dbReference>
<evidence type="ECO:0000259" key="2">
    <source>
        <dbReference type="PROSITE" id="PS50902"/>
    </source>
</evidence>
<dbReference type="AlphaFoldDB" id="A0A388TEW0"/>
<dbReference type="CDD" id="cd07709">
    <property type="entry name" value="flavodiiron_proteins_MBL-fold"/>
    <property type="match status" value="1"/>
</dbReference>
<feature type="non-terminal residue" evidence="3">
    <location>
        <position position="284"/>
    </location>
</feature>
<evidence type="ECO:0000313" key="4">
    <source>
        <dbReference type="Proteomes" id="UP000269352"/>
    </source>
</evidence>
<dbReference type="InterPro" id="IPR045761">
    <property type="entry name" value="ODP_dom"/>
</dbReference>
<sequence>MQAVKITDKIYWVGAIDWNIRDFHGYSTNQGTTYNAFLVLDKKTVLIDTVKEPFYEEMKARLLSVLGDKKIDIIICNHAEMDHSGALRKTISDFKPQKVYASTIGVQNIKEQLGQDLQIDPLANGATLDIGEDSFTFLESRMLHWPDSMVALLNKENILFCNDIFGMHYACTQRFDYETNREDWIYEFRKYYANIILPYSKIVGSFLKLVEQKGINPRMICPDHGVIWTKMIPEIIAMYRDFAAQKSKKKAVIVYDTMWGSTAKMAARVVDGLASQGVEAKSFS</sequence>
<dbReference type="PROSITE" id="PS00201">
    <property type="entry name" value="FLAVODOXIN"/>
    <property type="match status" value="1"/>
</dbReference>
<dbReference type="PROSITE" id="PS50902">
    <property type="entry name" value="FLAVODOXIN_LIKE"/>
    <property type="match status" value="1"/>
</dbReference>
<organism evidence="3 4">
    <name type="scientific">Termititenax aidoneus</name>
    <dbReference type="NCBI Taxonomy" id="2218524"/>
    <lineage>
        <taxon>Bacteria</taxon>
        <taxon>Bacillati</taxon>
        <taxon>Candidatus Margulisiibacteriota</taxon>
        <taxon>Candidatus Termititenacia</taxon>
        <taxon>Candidatus Termititenacales</taxon>
        <taxon>Candidatus Termititenacaceae</taxon>
        <taxon>Candidatus Termititenax</taxon>
    </lineage>
</organism>
<evidence type="ECO:0000313" key="3">
    <source>
        <dbReference type="EMBL" id="GBR75209.1"/>
    </source>
</evidence>
<feature type="domain" description="Flavodoxin-like" evidence="2">
    <location>
        <begin position="251"/>
        <end position="284"/>
    </location>
</feature>
<name>A0A388TEW0_TERA1</name>
<gene>
    <name evidence="3" type="primary">norV</name>
    <name evidence="3" type="ORF">NO1_2234</name>
</gene>
<proteinExistence type="inferred from homology"/>
<dbReference type="SMART" id="SM00849">
    <property type="entry name" value="Lactamase_B"/>
    <property type="match status" value="1"/>
</dbReference>
<dbReference type="InterPro" id="IPR029039">
    <property type="entry name" value="Flavoprotein-like_sf"/>
</dbReference>
<dbReference type="Proteomes" id="UP000269352">
    <property type="component" value="Unassembled WGS sequence"/>
</dbReference>
<dbReference type="InterPro" id="IPR008254">
    <property type="entry name" value="Flavodoxin/NO_synth"/>
</dbReference>
<comment type="similarity">
    <text evidence="1">In the N-terminal section; belongs to the zinc metallo-hydrolase group 3 family.</text>
</comment>
<dbReference type="InterPro" id="IPR001226">
    <property type="entry name" value="Flavodoxin_CS"/>
</dbReference>
<keyword evidence="4" id="KW-1185">Reference proteome</keyword>
<protein>
    <submittedName>
        <fullName evidence="3">Flavorubredoxin</fullName>
    </submittedName>
</protein>
<accession>A0A388TEW0</accession>
<dbReference type="EMBL" id="BGZN01000191">
    <property type="protein sequence ID" value="GBR75209.1"/>
    <property type="molecule type" value="Genomic_DNA"/>
</dbReference>
<reference evidence="3 4" key="1">
    <citation type="journal article" date="2019" name="ISME J.">
        <title>Genome analyses of uncultured TG2/ZB3 bacteria in 'Margulisbacteria' specifically attached to ectosymbiotic spirochetes of protists in the termite gut.</title>
        <authorList>
            <person name="Utami Y.D."/>
            <person name="Kuwahara H."/>
            <person name="Igai K."/>
            <person name="Murakami T."/>
            <person name="Sugaya K."/>
            <person name="Morikawa T."/>
            <person name="Nagura Y."/>
            <person name="Yuki M."/>
            <person name="Deevong P."/>
            <person name="Inoue T."/>
            <person name="Kihara K."/>
            <person name="Lo N."/>
            <person name="Yamada A."/>
            <person name="Ohkuma M."/>
            <person name="Hongoh Y."/>
        </authorList>
    </citation>
    <scope>NUCLEOTIDE SEQUENCE [LARGE SCALE GENOMIC DNA]</scope>
    <source>
        <strain evidence="3">NkOx7-01</strain>
    </source>
</reference>
<comment type="caution">
    <text evidence="3">The sequence shown here is derived from an EMBL/GenBank/DDBJ whole genome shotgun (WGS) entry which is preliminary data.</text>
</comment>
<dbReference type="InterPro" id="IPR001279">
    <property type="entry name" value="Metallo-B-lactamas"/>
</dbReference>
<dbReference type="PANTHER" id="PTHR43717">
    <property type="entry name" value="ANAEROBIC NITRIC OXIDE REDUCTASE FLAVORUBREDOXIN"/>
    <property type="match status" value="1"/>
</dbReference>
<dbReference type="SUPFAM" id="SSF56281">
    <property type="entry name" value="Metallo-hydrolase/oxidoreductase"/>
    <property type="match status" value="1"/>
</dbReference>